<evidence type="ECO:0000313" key="4">
    <source>
        <dbReference type="EMBL" id="MDG4526178.1"/>
    </source>
</evidence>
<dbReference type="InterPro" id="IPR015421">
    <property type="entry name" value="PyrdxlP-dep_Trfase_major"/>
</dbReference>
<dbReference type="InterPro" id="IPR015422">
    <property type="entry name" value="PyrdxlP-dep_Trfase_small"/>
</dbReference>
<dbReference type="Gene3D" id="3.40.640.10">
    <property type="entry name" value="Type I PLP-dependent aspartate aminotransferase-like (Major domain)"/>
    <property type="match status" value="1"/>
</dbReference>
<dbReference type="EMBL" id="JANFMP010000003">
    <property type="protein sequence ID" value="MDG4526178.1"/>
    <property type="molecule type" value="Genomic_DNA"/>
</dbReference>
<dbReference type="GO" id="GO:0000271">
    <property type="term" value="P:polysaccharide biosynthetic process"/>
    <property type="evidence" value="ECO:0007669"/>
    <property type="project" value="TreeGrafter"/>
</dbReference>
<protein>
    <submittedName>
        <fullName evidence="4">Aminotransferase class I/II-fold pyridoxal phosphate-dependent enzyme</fullName>
    </submittedName>
</protein>
<comment type="caution">
    <text evidence="4">The sequence shown here is derived from an EMBL/GenBank/DDBJ whole genome shotgun (WGS) entry which is preliminary data.</text>
</comment>
<dbReference type="RefSeq" id="WP_277944345.1">
    <property type="nucleotide sequence ID" value="NZ_JANFMO010000004.1"/>
</dbReference>
<feature type="modified residue" description="N6-(pyridoxal phosphate)lysine" evidence="2">
    <location>
        <position position="197"/>
    </location>
</feature>
<keyword evidence="4" id="KW-0808">Transferase</keyword>
<accession>A0A9X4MZF0</accession>
<dbReference type="Gene3D" id="3.90.1150.10">
    <property type="entry name" value="Aspartate Aminotransferase, domain 1"/>
    <property type="match status" value="1"/>
</dbReference>
<reference evidence="4" key="1">
    <citation type="submission" date="2022-07" db="EMBL/GenBank/DDBJ databases">
        <title>Whole Genome Sequencing of Streptococcus suis.</title>
        <authorList>
            <person name="Dai X."/>
            <person name="Huang J."/>
            <person name="Wang L."/>
        </authorList>
    </citation>
    <scope>NUCLEOTIDE SEQUENCE</scope>
    <source>
        <strain evidence="4">XNB2</strain>
    </source>
</reference>
<dbReference type="SUPFAM" id="SSF53383">
    <property type="entry name" value="PLP-dependent transferases"/>
    <property type="match status" value="1"/>
</dbReference>
<comment type="similarity">
    <text evidence="3">Belongs to the DegT/DnrJ/EryC1 family.</text>
</comment>
<dbReference type="PANTHER" id="PTHR30244:SF34">
    <property type="entry name" value="DTDP-4-AMINO-4,6-DIDEOXYGALACTOSE TRANSAMINASE"/>
    <property type="match status" value="1"/>
</dbReference>
<evidence type="ECO:0000313" key="5">
    <source>
        <dbReference type="Proteomes" id="UP001152875"/>
    </source>
</evidence>
<feature type="active site" description="Proton acceptor" evidence="1">
    <location>
        <position position="197"/>
    </location>
</feature>
<gene>
    <name evidence="4" type="ORF">NOL13_01930</name>
</gene>
<dbReference type="AlphaFoldDB" id="A0A9X4MZF0"/>
<evidence type="ECO:0000256" key="3">
    <source>
        <dbReference type="RuleBase" id="RU004508"/>
    </source>
</evidence>
<evidence type="ECO:0000256" key="2">
    <source>
        <dbReference type="PIRSR" id="PIRSR000390-2"/>
    </source>
</evidence>
<name>A0A9X4MZF0_STRSU</name>
<dbReference type="Proteomes" id="UP001152875">
    <property type="component" value="Unassembled WGS sequence"/>
</dbReference>
<organism evidence="4 5">
    <name type="scientific">Streptococcus suis</name>
    <dbReference type="NCBI Taxonomy" id="1307"/>
    <lineage>
        <taxon>Bacteria</taxon>
        <taxon>Bacillati</taxon>
        <taxon>Bacillota</taxon>
        <taxon>Bacilli</taxon>
        <taxon>Lactobacillales</taxon>
        <taxon>Streptococcaceae</taxon>
        <taxon>Streptococcus</taxon>
    </lineage>
</organism>
<proteinExistence type="inferred from homology"/>
<sequence length="416" mass="46546">MAFEHSRTFSPFENKVWLSSPTMHGDEMTYMQEAYDSNWMTTAGSNINALEELIQDYTKSEHAVALSSGTAALHLAIKLAGVKTGDYVFCSDMTFSATVNPVTYEGGIPIFIDSEADTWNMDPKALEKAFELYPDVKVVVLVHLYGVPAKLDEIQEICEKHGAILIEDAAESLGATYKEKQTGTFGRYSIISFNGNKIITGSSGGALLTSDLHAANKTRKWSTQAREQAAWYQHEEIGYNYRMSNVIAGVVRGQMPYLEQHIAQKKAIYERYQEGLKDLPIQMNPFDAENSSPNYWLSCLTINPEAMTKQVRSDNDVLYTKAKGKTCPSEILDALNSINAEGRPIWKPMHLQPIFRLNPFVTARGDGRAQTNAYIVEETAEVGTDIFERGLCLPSDNKMTVEEQNRIIEVIRACFE</sequence>
<dbReference type="Pfam" id="PF01041">
    <property type="entry name" value="DegT_DnrJ_EryC1"/>
    <property type="match status" value="1"/>
</dbReference>
<keyword evidence="2 3" id="KW-0663">Pyridoxal phosphate</keyword>
<dbReference type="PIRSF" id="PIRSF000390">
    <property type="entry name" value="PLP_StrS"/>
    <property type="match status" value="1"/>
</dbReference>
<dbReference type="InterPro" id="IPR000653">
    <property type="entry name" value="DegT/StrS_aminotransferase"/>
</dbReference>
<dbReference type="GO" id="GO:0030170">
    <property type="term" value="F:pyridoxal phosphate binding"/>
    <property type="evidence" value="ECO:0007669"/>
    <property type="project" value="TreeGrafter"/>
</dbReference>
<dbReference type="InterPro" id="IPR015424">
    <property type="entry name" value="PyrdxlP-dep_Trfase"/>
</dbReference>
<keyword evidence="4" id="KW-0032">Aminotransferase</keyword>
<dbReference type="CDD" id="cd00616">
    <property type="entry name" value="AHBA_syn"/>
    <property type="match status" value="1"/>
</dbReference>
<evidence type="ECO:0000256" key="1">
    <source>
        <dbReference type="PIRSR" id="PIRSR000390-1"/>
    </source>
</evidence>
<dbReference type="PANTHER" id="PTHR30244">
    <property type="entry name" value="TRANSAMINASE"/>
    <property type="match status" value="1"/>
</dbReference>
<dbReference type="GO" id="GO:0008483">
    <property type="term" value="F:transaminase activity"/>
    <property type="evidence" value="ECO:0007669"/>
    <property type="project" value="UniProtKB-KW"/>
</dbReference>